<evidence type="ECO:0000313" key="3">
    <source>
        <dbReference type="Proteomes" id="UP001596302"/>
    </source>
</evidence>
<dbReference type="Proteomes" id="UP001596302">
    <property type="component" value="Unassembled WGS sequence"/>
</dbReference>
<evidence type="ECO:0000256" key="1">
    <source>
        <dbReference type="SAM" id="MobiDB-lite"/>
    </source>
</evidence>
<accession>A0ABW1J2G1</accession>
<evidence type="ECO:0000313" key="2">
    <source>
        <dbReference type="EMBL" id="MFC5994819.1"/>
    </source>
</evidence>
<dbReference type="RefSeq" id="WP_379584839.1">
    <property type="nucleotide sequence ID" value="NZ_JBHSQW010000025.1"/>
</dbReference>
<gene>
    <name evidence="2" type="ORF">ACFQE5_11415</name>
</gene>
<organism evidence="2 3">
    <name type="scientific">Pseudonocardia hispaniensis</name>
    <dbReference type="NCBI Taxonomy" id="904933"/>
    <lineage>
        <taxon>Bacteria</taxon>
        <taxon>Bacillati</taxon>
        <taxon>Actinomycetota</taxon>
        <taxon>Actinomycetes</taxon>
        <taxon>Pseudonocardiales</taxon>
        <taxon>Pseudonocardiaceae</taxon>
        <taxon>Pseudonocardia</taxon>
    </lineage>
</organism>
<dbReference type="EMBL" id="JBHSQW010000025">
    <property type="protein sequence ID" value="MFC5994819.1"/>
    <property type="molecule type" value="Genomic_DNA"/>
</dbReference>
<name>A0ABW1J2G1_9PSEU</name>
<dbReference type="NCBIfam" id="NF047509">
    <property type="entry name" value="Rv3131_FMN_oxido"/>
    <property type="match status" value="1"/>
</dbReference>
<dbReference type="InterPro" id="IPR050627">
    <property type="entry name" value="Nitroreductase/BluB"/>
</dbReference>
<keyword evidence="3" id="KW-1185">Reference proteome</keyword>
<feature type="region of interest" description="Disordered" evidence="1">
    <location>
        <begin position="325"/>
        <end position="347"/>
    </location>
</feature>
<reference evidence="3" key="1">
    <citation type="journal article" date="2019" name="Int. J. Syst. Evol. Microbiol.">
        <title>The Global Catalogue of Microorganisms (GCM) 10K type strain sequencing project: providing services to taxonomists for standard genome sequencing and annotation.</title>
        <authorList>
            <consortium name="The Broad Institute Genomics Platform"/>
            <consortium name="The Broad Institute Genome Sequencing Center for Infectious Disease"/>
            <person name="Wu L."/>
            <person name="Ma J."/>
        </authorList>
    </citation>
    <scope>NUCLEOTIDE SEQUENCE [LARGE SCALE GENOMIC DNA]</scope>
    <source>
        <strain evidence="3">CCM 8391</strain>
    </source>
</reference>
<proteinExistence type="predicted"/>
<comment type="caution">
    <text evidence="2">The sequence shown here is derived from an EMBL/GenBank/DDBJ whole genome shotgun (WGS) entry which is preliminary data.</text>
</comment>
<dbReference type="Gene3D" id="3.40.109.10">
    <property type="entry name" value="NADH Oxidase"/>
    <property type="match status" value="2"/>
</dbReference>
<dbReference type="PANTHER" id="PTHR23026">
    <property type="entry name" value="NADPH NITROREDUCTASE"/>
    <property type="match status" value="1"/>
</dbReference>
<sequence>MTRIPRALGLSEEHVRTLLEATRRAPSIHNTQPWRVRLTEPVIELYADPLRGLRITDPRGVELRLSCGAALFNLRTTLRGFGIRPVVTVLPDPQRPHLLAAIRHGGRKVPTPELERLRRAIPLRRTNRRPFSNTPVATPDQHALRRAAHEEGAWLHLVHDQAQRTQLSRLAARAHDIQMSDPAFRAELAAWTGTGDDRPDGVPARAGGPLPAPQDVWVLRDFTDGDGPVRAAGKDFEAEPLIAVLSSHTSGPEAELQAGQAMQRVLLTATVSGLAVSFLSQLVEVASIREQVRRLIDGTHQPQVVLRIGHGWPVAATPRRPIEELVLPEHARSAPAGGPRPGDRSGR</sequence>
<dbReference type="PANTHER" id="PTHR23026:SF123">
    <property type="entry name" value="NAD(P)H NITROREDUCTASE RV3131-RELATED"/>
    <property type="match status" value="1"/>
</dbReference>
<dbReference type="InterPro" id="IPR000415">
    <property type="entry name" value="Nitroreductase-like"/>
</dbReference>
<protein>
    <submittedName>
        <fullName evidence="2">Acg family FMN-binding oxidoreductase</fullName>
    </submittedName>
</protein>
<dbReference type="SUPFAM" id="SSF55469">
    <property type="entry name" value="FMN-dependent nitroreductase-like"/>
    <property type="match status" value="2"/>
</dbReference>